<dbReference type="SUPFAM" id="SSF57716">
    <property type="entry name" value="Glucocorticoid receptor-like (DNA-binding domain)"/>
    <property type="match status" value="1"/>
</dbReference>
<name>Q2GEN7_EHRS3</name>
<keyword evidence="7" id="KW-1185">Reference proteome</keyword>
<evidence type="ECO:0000259" key="5">
    <source>
        <dbReference type="Pfam" id="PF01258"/>
    </source>
</evidence>
<evidence type="ECO:0000256" key="2">
    <source>
        <dbReference type="ARBA" id="ARBA00022771"/>
    </source>
</evidence>
<dbReference type="InterPro" id="IPR037187">
    <property type="entry name" value="DnaK_N"/>
</dbReference>
<dbReference type="PANTHER" id="PTHR33823:SF4">
    <property type="entry name" value="GENERAL STRESS PROTEIN 16O"/>
    <property type="match status" value="1"/>
</dbReference>
<dbReference type="EMBL" id="CP000237">
    <property type="protein sequence ID" value="ABD46066.1"/>
    <property type="molecule type" value="Genomic_DNA"/>
</dbReference>
<dbReference type="GO" id="GO:0008270">
    <property type="term" value="F:zinc ion binding"/>
    <property type="evidence" value="ECO:0007669"/>
    <property type="project" value="UniProtKB-KW"/>
</dbReference>
<dbReference type="InterPro" id="IPR000962">
    <property type="entry name" value="Znf_DskA_TraR"/>
</dbReference>
<sequence length="137" mass="15659">MAFFFFYPMSSDDIKNAEYMGERMLAYFHEKLIGLRNAIVNQGKVVKDVLSKCANSYEADDIIMSAQKRNSLLSEIDEALERMEQGVYGYCEETGDEIGFGRLDLEPTARYCVDVQERLDKKNRFLRSPGSVNSEEG</sequence>
<dbReference type="Proteomes" id="UP000001942">
    <property type="component" value="Chromosome"/>
</dbReference>
<dbReference type="HOGENOM" id="CLU_043144_2_2_5"/>
<reference evidence="6 7" key="1">
    <citation type="journal article" date="2006" name="PLoS Genet.">
        <title>Comparative genomics of emerging human ehrlichiosis agents.</title>
        <authorList>
            <person name="Dunning Hotopp J.C."/>
            <person name="Lin M."/>
            <person name="Madupu R."/>
            <person name="Crabtree J."/>
            <person name="Angiuoli S.V."/>
            <person name="Eisen J.A."/>
            <person name="Seshadri R."/>
            <person name="Ren Q."/>
            <person name="Wu M."/>
            <person name="Utterback T.R."/>
            <person name="Smith S."/>
            <person name="Lewis M."/>
            <person name="Khouri H."/>
            <person name="Zhang C."/>
            <person name="Niu H."/>
            <person name="Lin Q."/>
            <person name="Ohashi N."/>
            <person name="Zhi N."/>
            <person name="Nelson W."/>
            <person name="Brinkac L.M."/>
            <person name="Dodson R.J."/>
            <person name="Rosovitz M.J."/>
            <person name="Sundaram J."/>
            <person name="Daugherty S.C."/>
            <person name="Davidsen T."/>
            <person name="Durkin A.S."/>
            <person name="Gwinn M."/>
            <person name="Haft D.H."/>
            <person name="Selengut J.D."/>
            <person name="Sullivan S.A."/>
            <person name="Zafar N."/>
            <person name="Zhou L."/>
            <person name="Benahmed F."/>
            <person name="Forberger H."/>
            <person name="Halpin R."/>
            <person name="Mulligan S."/>
            <person name="Robinson J."/>
            <person name="White O."/>
            <person name="Rikihisa Y."/>
            <person name="Tettelin H."/>
        </authorList>
    </citation>
    <scope>NUCLEOTIDE SEQUENCE [LARGE SCALE GENOMIC DNA]</scope>
    <source>
        <strain evidence="7">ATCC VR-367 / Miyayama</strain>
    </source>
</reference>
<keyword evidence="1" id="KW-0479">Metal-binding</keyword>
<dbReference type="PROSITE" id="PS51128">
    <property type="entry name" value="ZF_DKSA_2"/>
    <property type="match status" value="1"/>
</dbReference>
<evidence type="ECO:0000313" key="6">
    <source>
        <dbReference type="EMBL" id="ABD46066.1"/>
    </source>
</evidence>
<dbReference type="Pfam" id="PF01258">
    <property type="entry name" value="zf-dskA_traR"/>
    <property type="match status" value="1"/>
</dbReference>
<dbReference type="KEGG" id="nse:NSE_0162"/>
<proteinExistence type="predicted"/>
<accession>Q2GEN7</accession>
<dbReference type="Gene3D" id="1.20.120.910">
    <property type="entry name" value="DksA, coiled-coil domain"/>
    <property type="match status" value="1"/>
</dbReference>
<evidence type="ECO:0000256" key="4">
    <source>
        <dbReference type="PROSITE-ProRule" id="PRU00510"/>
    </source>
</evidence>
<protein>
    <submittedName>
        <fullName evidence="6">DnaK suppressor protein</fullName>
    </submittedName>
</protein>
<feature type="zinc finger region" description="dksA C4-type" evidence="4">
    <location>
        <begin position="91"/>
        <end position="115"/>
    </location>
</feature>
<gene>
    <name evidence="6" type="primary">dksA</name>
    <name evidence="6" type="ordered locus">NSE_0162</name>
</gene>
<keyword evidence="3" id="KW-0862">Zinc</keyword>
<feature type="domain" description="Zinc finger DksA/TraR C4-type" evidence="5">
    <location>
        <begin position="87"/>
        <end position="119"/>
    </location>
</feature>
<dbReference type="eggNOG" id="COG1734">
    <property type="taxonomic scope" value="Bacteria"/>
</dbReference>
<dbReference type="AlphaFoldDB" id="Q2GEN7"/>
<dbReference type="STRING" id="222891.NSE_0162"/>
<evidence type="ECO:0000256" key="1">
    <source>
        <dbReference type="ARBA" id="ARBA00022723"/>
    </source>
</evidence>
<dbReference type="PANTHER" id="PTHR33823">
    <property type="entry name" value="RNA POLYMERASE-BINDING TRANSCRIPTION FACTOR DKSA-RELATED"/>
    <property type="match status" value="1"/>
</dbReference>
<evidence type="ECO:0000313" key="7">
    <source>
        <dbReference type="Proteomes" id="UP000001942"/>
    </source>
</evidence>
<organism evidence="6 7">
    <name type="scientific">Ehrlichia sennetsu (strain ATCC VR-367 / Miyayama)</name>
    <name type="common">Neorickettsia sennetsu</name>
    <dbReference type="NCBI Taxonomy" id="222891"/>
    <lineage>
        <taxon>Bacteria</taxon>
        <taxon>Pseudomonadati</taxon>
        <taxon>Pseudomonadota</taxon>
        <taxon>Alphaproteobacteria</taxon>
        <taxon>Rickettsiales</taxon>
        <taxon>Anaplasmataceae</taxon>
        <taxon>Ehrlichia</taxon>
    </lineage>
</organism>
<evidence type="ECO:0000256" key="3">
    <source>
        <dbReference type="ARBA" id="ARBA00022833"/>
    </source>
</evidence>
<dbReference type="SUPFAM" id="SSF109635">
    <property type="entry name" value="DnaK suppressor protein DksA, alpha-hairpin domain"/>
    <property type="match status" value="1"/>
</dbReference>
<keyword evidence="2" id="KW-0863">Zinc-finger</keyword>